<accession>A0A1I7VYR6</accession>
<keyword evidence="2 7" id="KW-0808">Transferase</keyword>
<reference evidence="10" key="2">
    <citation type="submission" date="2016-11" db="UniProtKB">
        <authorList>
            <consortium name="WormBaseParasite"/>
        </authorList>
    </citation>
    <scope>IDENTIFICATION</scope>
</reference>
<dbReference type="Proteomes" id="UP000095285">
    <property type="component" value="Unassembled WGS sequence"/>
</dbReference>
<evidence type="ECO:0000256" key="7">
    <source>
        <dbReference type="RuleBase" id="RU079119"/>
    </source>
</evidence>
<keyword evidence="9" id="KW-1185">Reference proteome</keyword>
<evidence type="ECO:0000313" key="9">
    <source>
        <dbReference type="Proteomes" id="UP000095285"/>
    </source>
</evidence>
<dbReference type="GO" id="GO:0019706">
    <property type="term" value="F:protein-cysteine S-palmitoyltransferase activity"/>
    <property type="evidence" value="ECO:0007669"/>
    <property type="project" value="UniProtKB-EC"/>
</dbReference>
<comment type="similarity">
    <text evidence="7">Belongs to the DHHC palmitoyltransferase family.</text>
</comment>
<dbReference type="WBParaSite" id="EN70_7692">
    <property type="protein sequence ID" value="EN70_7692"/>
    <property type="gene ID" value="EN70_7692"/>
</dbReference>
<reference evidence="9" key="1">
    <citation type="submission" date="2012-04" db="EMBL/GenBank/DDBJ databases">
        <title>The Genome Sequence of Loa loa.</title>
        <authorList>
            <consortium name="The Broad Institute Genome Sequencing Platform"/>
            <consortium name="Broad Institute Genome Sequencing Center for Infectious Disease"/>
            <person name="Nutman T.B."/>
            <person name="Fink D.L."/>
            <person name="Russ C."/>
            <person name="Young S."/>
            <person name="Zeng Q."/>
            <person name="Gargeya S."/>
            <person name="Alvarado L."/>
            <person name="Berlin A."/>
            <person name="Chapman S.B."/>
            <person name="Chen Z."/>
            <person name="Freedman E."/>
            <person name="Gellesch M."/>
            <person name="Goldberg J."/>
            <person name="Griggs A."/>
            <person name="Gujja S."/>
            <person name="Heilman E.R."/>
            <person name="Heiman D."/>
            <person name="Howarth C."/>
            <person name="Mehta T."/>
            <person name="Neiman D."/>
            <person name="Pearson M."/>
            <person name="Roberts A."/>
            <person name="Saif S."/>
            <person name="Shea T."/>
            <person name="Shenoy N."/>
            <person name="Sisk P."/>
            <person name="Stolte C."/>
            <person name="Sykes S."/>
            <person name="White J."/>
            <person name="Yandava C."/>
            <person name="Haas B."/>
            <person name="Henn M.R."/>
            <person name="Nusbaum C."/>
            <person name="Birren B."/>
        </authorList>
    </citation>
    <scope>NUCLEOTIDE SEQUENCE [LARGE SCALE GENOMIC DNA]</scope>
</reference>
<keyword evidence="5 7" id="KW-0472">Membrane</keyword>
<dbReference type="PANTHER" id="PTHR22883">
    <property type="entry name" value="ZINC FINGER DHHC DOMAIN CONTAINING PROTEIN"/>
    <property type="match status" value="1"/>
</dbReference>
<name>A0A1I7VYR6_LOALO</name>
<organism evidence="9 10">
    <name type="scientific">Loa loa</name>
    <name type="common">Eye worm</name>
    <name type="synonym">Filaria loa</name>
    <dbReference type="NCBI Taxonomy" id="7209"/>
    <lineage>
        <taxon>Eukaryota</taxon>
        <taxon>Metazoa</taxon>
        <taxon>Ecdysozoa</taxon>
        <taxon>Nematoda</taxon>
        <taxon>Chromadorea</taxon>
        <taxon>Rhabditida</taxon>
        <taxon>Spirurina</taxon>
        <taxon>Spiruromorpha</taxon>
        <taxon>Filarioidea</taxon>
        <taxon>Onchocercidae</taxon>
        <taxon>Loa</taxon>
    </lineage>
</organism>
<proteinExistence type="inferred from homology"/>
<dbReference type="EC" id="2.3.1.225" evidence="7"/>
<dbReference type="GO" id="GO:0005783">
    <property type="term" value="C:endoplasmic reticulum"/>
    <property type="evidence" value="ECO:0007669"/>
    <property type="project" value="TreeGrafter"/>
</dbReference>
<dbReference type="eggNOG" id="KOG1311">
    <property type="taxonomic scope" value="Eukaryota"/>
</dbReference>
<feature type="transmembrane region" description="Helical" evidence="7">
    <location>
        <begin position="183"/>
        <end position="208"/>
    </location>
</feature>
<evidence type="ECO:0000256" key="2">
    <source>
        <dbReference type="ARBA" id="ARBA00022679"/>
    </source>
</evidence>
<evidence type="ECO:0000256" key="6">
    <source>
        <dbReference type="ARBA" id="ARBA00023315"/>
    </source>
</evidence>
<feature type="transmembrane region" description="Helical" evidence="7">
    <location>
        <begin position="138"/>
        <end position="171"/>
    </location>
</feature>
<dbReference type="PANTHER" id="PTHR22883:SF203">
    <property type="entry name" value="PALMITOYLTRANSFERASE"/>
    <property type="match status" value="1"/>
</dbReference>
<evidence type="ECO:0000313" key="10">
    <source>
        <dbReference type="WBParaSite" id="EN70_7692"/>
    </source>
</evidence>
<keyword evidence="3 7" id="KW-0812">Transmembrane</keyword>
<protein>
    <recommendedName>
        <fullName evidence="7">Palmitoyltransferase</fullName>
        <ecNumber evidence="7">2.3.1.225</ecNumber>
    </recommendedName>
</protein>
<comment type="subcellular location">
    <subcellularLocation>
        <location evidence="1">Membrane</location>
        <topology evidence="1">Multi-pass membrane protein</topology>
    </subcellularLocation>
</comment>
<sequence>MQPQRRRHNGWNWPPSFLQLFLWMTIPVVALSTAFLFIPLHILYASVAIFIGTIWLVLQIIVLTCIDPAASNLQKDQAPAYFDASKHKHVIENLFCNICLINVDPTCKHCRQCNKCISGFDHHCNWLNNCIGAINYRLFLLLILSVCFISALISTSLIIVAAISFINIGLLPNTDQLPINLMLWQGLCFAASALYAIVAVICAHLLYFHYKLCQLMKNSFSGLLVQYDRANIGQRGITTYHFIRTNRRCKNNQQQEKSLSMNVNALPDLTPPEKTYSKLNVIKSRAVHDSNIDNPYVSFTF</sequence>
<dbReference type="PROSITE" id="PS50216">
    <property type="entry name" value="DHHC"/>
    <property type="match status" value="1"/>
</dbReference>
<evidence type="ECO:0000256" key="4">
    <source>
        <dbReference type="ARBA" id="ARBA00022989"/>
    </source>
</evidence>
<dbReference type="InterPro" id="IPR039859">
    <property type="entry name" value="PFA4/ZDH16/20/ERF2-like"/>
</dbReference>
<dbReference type="InterPro" id="IPR001594">
    <property type="entry name" value="Palmitoyltrfase_DHHC"/>
</dbReference>
<keyword evidence="4 7" id="KW-1133">Transmembrane helix</keyword>
<comment type="domain">
    <text evidence="7">The DHHC domain is required for palmitoyltransferase activity.</text>
</comment>
<evidence type="ECO:0000256" key="1">
    <source>
        <dbReference type="ARBA" id="ARBA00004141"/>
    </source>
</evidence>
<dbReference type="STRING" id="7209.A0A1I7VYR6"/>
<comment type="catalytic activity">
    <reaction evidence="7">
        <text>L-cysteinyl-[protein] + hexadecanoyl-CoA = S-hexadecanoyl-L-cysteinyl-[protein] + CoA</text>
        <dbReference type="Rhea" id="RHEA:36683"/>
        <dbReference type="Rhea" id="RHEA-COMP:10131"/>
        <dbReference type="Rhea" id="RHEA-COMP:11032"/>
        <dbReference type="ChEBI" id="CHEBI:29950"/>
        <dbReference type="ChEBI" id="CHEBI:57287"/>
        <dbReference type="ChEBI" id="CHEBI:57379"/>
        <dbReference type="ChEBI" id="CHEBI:74151"/>
        <dbReference type="EC" id="2.3.1.225"/>
    </reaction>
</comment>
<dbReference type="GO" id="GO:0005794">
    <property type="term" value="C:Golgi apparatus"/>
    <property type="evidence" value="ECO:0007669"/>
    <property type="project" value="TreeGrafter"/>
</dbReference>
<dbReference type="GO" id="GO:0006612">
    <property type="term" value="P:protein targeting to membrane"/>
    <property type="evidence" value="ECO:0007669"/>
    <property type="project" value="TreeGrafter"/>
</dbReference>
<dbReference type="Pfam" id="PF01529">
    <property type="entry name" value="DHHC"/>
    <property type="match status" value="1"/>
</dbReference>
<evidence type="ECO:0000256" key="5">
    <source>
        <dbReference type="ARBA" id="ARBA00023136"/>
    </source>
</evidence>
<dbReference type="AlphaFoldDB" id="A0A1I7VYR6"/>
<evidence type="ECO:0000256" key="3">
    <source>
        <dbReference type="ARBA" id="ARBA00022692"/>
    </source>
</evidence>
<feature type="transmembrane region" description="Helical" evidence="7">
    <location>
        <begin position="44"/>
        <end position="66"/>
    </location>
</feature>
<evidence type="ECO:0000259" key="8">
    <source>
        <dbReference type="Pfam" id="PF01529"/>
    </source>
</evidence>
<keyword evidence="6 7" id="KW-0012">Acyltransferase</keyword>
<feature type="domain" description="Palmitoyltransferase DHHC" evidence="8">
    <location>
        <begin position="92"/>
        <end position="213"/>
    </location>
</feature>
<dbReference type="GO" id="GO:0016020">
    <property type="term" value="C:membrane"/>
    <property type="evidence" value="ECO:0007669"/>
    <property type="project" value="UniProtKB-SubCell"/>
</dbReference>
<feature type="transmembrane region" description="Helical" evidence="7">
    <location>
        <begin position="20"/>
        <end position="38"/>
    </location>
</feature>